<accession>A0ACB9ZUX8</accession>
<dbReference type="Proteomes" id="UP001060085">
    <property type="component" value="Linkage Group LG08"/>
</dbReference>
<proteinExistence type="predicted"/>
<protein>
    <submittedName>
        <fullName evidence="1">Uncharacterized protein</fullName>
    </submittedName>
</protein>
<comment type="caution">
    <text evidence="1">The sequence shown here is derived from an EMBL/GenBank/DDBJ whole genome shotgun (WGS) entry which is preliminary data.</text>
</comment>
<evidence type="ECO:0000313" key="1">
    <source>
        <dbReference type="EMBL" id="KAI5650215.1"/>
    </source>
</evidence>
<sequence length="312" mass="35941">MHISTSKEDSCDLMSDKNIEKKTIEIEEKDECKKEKEIDLEKSESTKENECYTEKQESKEEEKKEKEVVALDKSKVVSVFTNQTNSILVSNSSCVFLCGHKIVSRILYLSCEHNSDVCTISFGGGLFLLCLAMFQTLDLLELLFVLEKDKSFYYHLPFKDVELQDFHGLNCVLFGRNLVKQRCNMHHSSLDNPFLNFYSYTSFEFHRPFMEDLIALIYLGLKLLANKLDALVSHSCLVLECLNDHIHNITLFIDNINSNVARLSRFYEGTDSRTNPFKERGYYDHGYGKCLEVSNPRDGATRLVEMKALEAN</sequence>
<keyword evidence="2" id="KW-1185">Reference proteome</keyword>
<name>A0ACB9ZUX8_CATRO</name>
<evidence type="ECO:0000313" key="2">
    <source>
        <dbReference type="Proteomes" id="UP001060085"/>
    </source>
</evidence>
<dbReference type="EMBL" id="CM044708">
    <property type="protein sequence ID" value="KAI5650215.1"/>
    <property type="molecule type" value="Genomic_DNA"/>
</dbReference>
<gene>
    <name evidence="1" type="ORF">M9H77_36220</name>
</gene>
<organism evidence="1 2">
    <name type="scientific">Catharanthus roseus</name>
    <name type="common">Madagascar periwinkle</name>
    <name type="synonym">Vinca rosea</name>
    <dbReference type="NCBI Taxonomy" id="4058"/>
    <lineage>
        <taxon>Eukaryota</taxon>
        <taxon>Viridiplantae</taxon>
        <taxon>Streptophyta</taxon>
        <taxon>Embryophyta</taxon>
        <taxon>Tracheophyta</taxon>
        <taxon>Spermatophyta</taxon>
        <taxon>Magnoliopsida</taxon>
        <taxon>eudicotyledons</taxon>
        <taxon>Gunneridae</taxon>
        <taxon>Pentapetalae</taxon>
        <taxon>asterids</taxon>
        <taxon>lamiids</taxon>
        <taxon>Gentianales</taxon>
        <taxon>Apocynaceae</taxon>
        <taxon>Rauvolfioideae</taxon>
        <taxon>Vinceae</taxon>
        <taxon>Catharanthinae</taxon>
        <taxon>Catharanthus</taxon>
    </lineage>
</organism>
<reference evidence="2" key="1">
    <citation type="journal article" date="2023" name="Nat. Plants">
        <title>Single-cell RNA sequencing provides a high-resolution roadmap for understanding the multicellular compartmentation of specialized metabolism.</title>
        <authorList>
            <person name="Sun S."/>
            <person name="Shen X."/>
            <person name="Li Y."/>
            <person name="Li Y."/>
            <person name="Wang S."/>
            <person name="Li R."/>
            <person name="Zhang H."/>
            <person name="Shen G."/>
            <person name="Guo B."/>
            <person name="Wei J."/>
            <person name="Xu J."/>
            <person name="St-Pierre B."/>
            <person name="Chen S."/>
            <person name="Sun C."/>
        </authorList>
    </citation>
    <scope>NUCLEOTIDE SEQUENCE [LARGE SCALE GENOMIC DNA]</scope>
</reference>